<evidence type="ECO:0000313" key="4">
    <source>
        <dbReference type="Proteomes" id="UP000787472"/>
    </source>
</evidence>
<accession>A0A9E5MMU2</accession>
<feature type="region of interest" description="Disordered" evidence="2">
    <location>
        <begin position="1"/>
        <end position="27"/>
    </location>
</feature>
<dbReference type="InterPro" id="IPR058059">
    <property type="entry name" value="PA3496-like"/>
</dbReference>
<gene>
    <name evidence="3" type="ORF">G8770_16325</name>
</gene>
<sequence>MSNELLQPEATTKSNTKNNRRSSAEAKALELDARRKLEERLEDMRLEREIVEFDFDYA</sequence>
<evidence type="ECO:0000313" key="3">
    <source>
        <dbReference type="EMBL" id="NHO67115.1"/>
    </source>
</evidence>
<organism evidence="3 4">
    <name type="scientific">Pseudomaricurvus hydrocarbonicus</name>
    <dbReference type="NCBI Taxonomy" id="1470433"/>
    <lineage>
        <taxon>Bacteria</taxon>
        <taxon>Pseudomonadati</taxon>
        <taxon>Pseudomonadota</taxon>
        <taxon>Gammaproteobacteria</taxon>
        <taxon>Cellvibrionales</taxon>
        <taxon>Cellvibrionaceae</taxon>
        <taxon>Pseudomaricurvus</taxon>
    </lineage>
</organism>
<name>A0A9E5MMU2_9GAMM</name>
<dbReference type="AlphaFoldDB" id="A0A9E5MMU2"/>
<dbReference type="EMBL" id="JAAONZ010000014">
    <property type="protein sequence ID" value="NHO67115.1"/>
    <property type="molecule type" value="Genomic_DNA"/>
</dbReference>
<dbReference type="Pfam" id="PF26620">
    <property type="entry name" value="DUF8197"/>
    <property type="match status" value="1"/>
</dbReference>
<protein>
    <submittedName>
        <fullName evidence="3">Uncharacterized protein</fullName>
    </submittedName>
</protein>
<evidence type="ECO:0000256" key="2">
    <source>
        <dbReference type="SAM" id="MobiDB-lite"/>
    </source>
</evidence>
<keyword evidence="1" id="KW-0175">Coiled coil</keyword>
<comment type="caution">
    <text evidence="3">The sequence shown here is derived from an EMBL/GenBank/DDBJ whole genome shotgun (WGS) entry which is preliminary data.</text>
</comment>
<dbReference type="Proteomes" id="UP000787472">
    <property type="component" value="Unassembled WGS sequence"/>
</dbReference>
<evidence type="ECO:0000256" key="1">
    <source>
        <dbReference type="SAM" id="Coils"/>
    </source>
</evidence>
<feature type="coiled-coil region" evidence="1">
    <location>
        <begin position="27"/>
        <end position="54"/>
    </location>
</feature>
<keyword evidence="4" id="KW-1185">Reference proteome</keyword>
<proteinExistence type="predicted"/>
<dbReference type="RefSeq" id="WP_167189193.1">
    <property type="nucleotide sequence ID" value="NZ_JAAONZ010000014.1"/>
</dbReference>
<dbReference type="NCBIfam" id="NF046101">
    <property type="entry name" value="PA3496_fam"/>
    <property type="match status" value="1"/>
</dbReference>
<dbReference type="InterPro" id="IPR058510">
    <property type="entry name" value="DUF8197"/>
</dbReference>
<reference evidence="3" key="1">
    <citation type="submission" date="2020-03" db="EMBL/GenBank/DDBJ databases">
        <authorList>
            <person name="Guo F."/>
        </authorList>
    </citation>
    <scope>NUCLEOTIDE SEQUENCE</scope>
    <source>
        <strain evidence="3">JCM 30134</strain>
    </source>
</reference>
<feature type="compositionally biased region" description="Polar residues" evidence="2">
    <location>
        <begin position="1"/>
        <end position="17"/>
    </location>
</feature>